<feature type="domain" description="Carbohydrate kinase FGGY C-terminal" evidence="8">
    <location>
        <begin position="267"/>
        <end position="460"/>
    </location>
</feature>
<dbReference type="Pfam" id="PF02782">
    <property type="entry name" value="FGGY_C"/>
    <property type="match status" value="1"/>
</dbReference>
<dbReference type="InterPro" id="IPR043129">
    <property type="entry name" value="ATPase_NBD"/>
</dbReference>
<evidence type="ECO:0000256" key="5">
    <source>
        <dbReference type="ARBA" id="ARBA00022840"/>
    </source>
</evidence>
<keyword evidence="4" id="KW-0418">Kinase</keyword>
<feature type="domain" description="Carbohydrate kinase FGGY N-terminal" evidence="7">
    <location>
        <begin position="24"/>
        <end position="259"/>
    </location>
</feature>
<evidence type="ECO:0000313" key="10">
    <source>
        <dbReference type="Proteomes" id="UP000671914"/>
    </source>
</evidence>
<dbReference type="InterPro" id="IPR050406">
    <property type="entry name" value="FGGY_Carb_Kinase"/>
</dbReference>
<evidence type="ECO:0000256" key="2">
    <source>
        <dbReference type="ARBA" id="ARBA00022679"/>
    </source>
</evidence>
<dbReference type="AlphaFoldDB" id="A0A975FJ87"/>
<dbReference type="GO" id="GO:0042732">
    <property type="term" value="P:D-xylose metabolic process"/>
    <property type="evidence" value="ECO:0007669"/>
    <property type="project" value="UniProtKB-KW"/>
</dbReference>
<dbReference type="GO" id="GO:0019301">
    <property type="term" value="P:rhamnose catabolic process"/>
    <property type="evidence" value="ECO:0007669"/>
    <property type="project" value="InterPro"/>
</dbReference>
<keyword evidence="10" id="KW-1185">Reference proteome</keyword>
<comment type="similarity">
    <text evidence="1">Belongs to the FGGY kinase family.</text>
</comment>
<name>A0A975FJ87_9MICO</name>
<evidence type="ECO:0000259" key="8">
    <source>
        <dbReference type="Pfam" id="PF02782"/>
    </source>
</evidence>
<dbReference type="EMBL" id="CP071696">
    <property type="protein sequence ID" value="QTX03510.1"/>
    <property type="molecule type" value="Genomic_DNA"/>
</dbReference>
<dbReference type="GO" id="GO:0005524">
    <property type="term" value="F:ATP binding"/>
    <property type="evidence" value="ECO:0007669"/>
    <property type="project" value="UniProtKB-KW"/>
</dbReference>
<dbReference type="RefSeq" id="WP_210896179.1">
    <property type="nucleotide sequence ID" value="NZ_CP071696.1"/>
</dbReference>
<dbReference type="GO" id="GO:0008993">
    <property type="term" value="F:rhamnulokinase activity"/>
    <property type="evidence" value="ECO:0007669"/>
    <property type="project" value="InterPro"/>
</dbReference>
<evidence type="ECO:0000256" key="4">
    <source>
        <dbReference type="ARBA" id="ARBA00022777"/>
    </source>
</evidence>
<dbReference type="Proteomes" id="UP000671914">
    <property type="component" value="Chromosome"/>
</dbReference>
<dbReference type="CDD" id="cd07771">
    <property type="entry name" value="ASKHA_NBD_FGGY_RhaB-like"/>
    <property type="match status" value="1"/>
</dbReference>
<organism evidence="9 10">
    <name type="scientific">Agromyces archimandritae</name>
    <dbReference type="NCBI Taxonomy" id="2781962"/>
    <lineage>
        <taxon>Bacteria</taxon>
        <taxon>Bacillati</taxon>
        <taxon>Actinomycetota</taxon>
        <taxon>Actinomycetes</taxon>
        <taxon>Micrococcales</taxon>
        <taxon>Microbacteriaceae</taxon>
        <taxon>Agromyces</taxon>
    </lineage>
</organism>
<dbReference type="InterPro" id="IPR018484">
    <property type="entry name" value="FGGY_N"/>
</dbReference>
<dbReference type="InterPro" id="IPR013449">
    <property type="entry name" value="Rhamnulokinase"/>
</dbReference>
<proteinExistence type="inferred from homology"/>
<evidence type="ECO:0000256" key="3">
    <source>
        <dbReference type="ARBA" id="ARBA00022741"/>
    </source>
</evidence>
<dbReference type="InterPro" id="IPR018485">
    <property type="entry name" value="FGGY_C"/>
</dbReference>
<keyword evidence="2" id="KW-0808">Transferase</keyword>
<dbReference type="Gene3D" id="3.30.420.40">
    <property type="match status" value="2"/>
</dbReference>
<evidence type="ECO:0000256" key="6">
    <source>
        <dbReference type="ARBA" id="ARBA00023308"/>
    </source>
</evidence>
<keyword evidence="5" id="KW-0067">ATP-binding</keyword>
<sequence>MSTAGVDAGAHGRPHAARAGTVAAVDLGATSGRVIAARVSSNELSMRQLARFPNDPVRLADGLHWDLPGLYRGVLGGLRAAFAAGPVASIGIDSWAVDYALMRGERMLGLPFHYRDERTQAGVDAVHARVPFAELYRRNGLQFLPFNTLYQLAAEPTALLEAADTALLIPDLIAFQLTGARVAERTNASTTGLLGVRTGAWDEELIARLGIHRGLMPELVDPGAEIGPLRAGLAAELGATASTRVVAVGSHDTASAVVGVPMSPGAAYISCGTWGLVGVELDAPVTSDAAREANFTNEGGVDGRIRFLRNVMGLWILSETVRQWEREDGSPVDLPALLAAAEAVTTSPAVFDVDDARFMPPGDMPARIAEWYREHGVPVPASRAELARSIVESLAEAFAGTVRAAAELSGTEVRTVHLVGGGSQNALLCRAVADRLGMPVLAGPVEATAIGNVLVQARAAGFLAGDLETLRALVARIMPPVRYEPGGRAGALCDTGPR</sequence>
<dbReference type="SUPFAM" id="SSF53067">
    <property type="entry name" value="Actin-like ATPase domain"/>
    <property type="match status" value="2"/>
</dbReference>
<dbReference type="PANTHER" id="PTHR43095">
    <property type="entry name" value="SUGAR KINASE"/>
    <property type="match status" value="1"/>
</dbReference>
<evidence type="ECO:0000259" key="7">
    <source>
        <dbReference type="Pfam" id="PF00370"/>
    </source>
</evidence>
<keyword evidence="3" id="KW-0547">Nucleotide-binding</keyword>
<accession>A0A975FJ87</accession>
<dbReference type="PANTHER" id="PTHR43095:SF2">
    <property type="entry name" value="GLUCONOKINASE"/>
    <property type="match status" value="1"/>
</dbReference>
<protein>
    <submittedName>
        <fullName evidence="9">Rhamnulokinase</fullName>
    </submittedName>
</protein>
<evidence type="ECO:0000313" key="9">
    <source>
        <dbReference type="EMBL" id="QTX03510.1"/>
    </source>
</evidence>
<dbReference type="Pfam" id="PF00370">
    <property type="entry name" value="FGGY_N"/>
    <property type="match status" value="1"/>
</dbReference>
<dbReference type="KEGG" id="aarc:G127AT_09065"/>
<keyword evidence="6" id="KW-0684">Rhamnose metabolism</keyword>
<reference evidence="9" key="1">
    <citation type="submission" date="2021-03" db="EMBL/GenBank/DDBJ databases">
        <title>Agromyces archimandritus sp. nov., isolated from the cockroach Archimandrita tessellata.</title>
        <authorList>
            <person name="Guzman J."/>
            <person name="Ortuzar M."/>
            <person name="Poehlein A."/>
            <person name="Daniel R."/>
            <person name="Trujillo M."/>
            <person name="Vilcinskas A."/>
        </authorList>
    </citation>
    <scope>NUCLEOTIDE SEQUENCE</scope>
    <source>
        <strain evidence="9">G127AT</strain>
    </source>
</reference>
<evidence type="ECO:0000256" key="1">
    <source>
        <dbReference type="ARBA" id="ARBA00009156"/>
    </source>
</evidence>
<gene>
    <name evidence="9" type="ORF">G127AT_09065</name>
</gene>